<evidence type="ECO:0000313" key="3">
    <source>
        <dbReference type="Proteomes" id="UP000036403"/>
    </source>
</evidence>
<organism evidence="2 3">
    <name type="scientific">Lasius niger</name>
    <name type="common">Black garden ant</name>
    <dbReference type="NCBI Taxonomy" id="67767"/>
    <lineage>
        <taxon>Eukaryota</taxon>
        <taxon>Metazoa</taxon>
        <taxon>Ecdysozoa</taxon>
        <taxon>Arthropoda</taxon>
        <taxon>Hexapoda</taxon>
        <taxon>Insecta</taxon>
        <taxon>Pterygota</taxon>
        <taxon>Neoptera</taxon>
        <taxon>Endopterygota</taxon>
        <taxon>Hymenoptera</taxon>
        <taxon>Apocrita</taxon>
        <taxon>Aculeata</taxon>
        <taxon>Formicoidea</taxon>
        <taxon>Formicidae</taxon>
        <taxon>Formicinae</taxon>
        <taxon>Lasius</taxon>
        <taxon>Lasius</taxon>
    </lineage>
</organism>
<dbReference type="Pfam" id="PF05380">
    <property type="entry name" value="Peptidase_A17"/>
    <property type="match status" value="1"/>
</dbReference>
<proteinExistence type="predicted"/>
<gene>
    <name evidence="2" type="ORF">RF55_10017</name>
</gene>
<name>A0A0J7NCE3_LASNI</name>
<evidence type="ECO:0000256" key="1">
    <source>
        <dbReference type="SAM" id="MobiDB-lite"/>
    </source>
</evidence>
<comment type="caution">
    <text evidence="2">The sequence shown here is derived from an EMBL/GenBank/DDBJ whole genome shotgun (WGS) entry which is preliminary data.</text>
</comment>
<dbReference type="OrthoDB" id="8057024at2759"/>
<dbReference type="EMBL" id="LBMM01006870">
    <property type="protein sequence ID" value="KMQ90245.1"/>
    <property type="molecule type" value="Genomic_DNA"/>
</dbReference>
<dbReference type="PaxDb" id="67767-A0A0J7NCE3"/>
<feature type="region of interest" description="Disordered" evidence="1">
    <location>
        <begin position="186"/>
        <end position="211"/>
    </location>
</feature>
<dbReference type="InterPro" id="IPR008042">
    <property type="entry name" value="Retrotrans_Pao"/>
</dbReference>
<keyword evidence="3" id="KW-1185">Reference proteome</keyword>
<reference evidence="2 3" key="1">
    <citation type="submission" date="2015-04" db="EMBL/GenBank/DDBJ databases">
        <title>Lasius niger genome sequencing.</title>
        <authorList>
            <person name="Konorov E.A."/>
            <person name="Nikitin M.A."/>
            <person name="Kirill M.V."/>
            <person name="Chang P."/>
        </authorList>
    </citation>
    <scope>NUCLEOTIDE SEQUENCE [LARGE SCALE GENOMIC DNA]</scope>
    <source>
        <tissue evidence="2">Whole</tissue>
    </source>
</reference>
<evidence type="ECO:0000313" key="2">
    <source>
        <dbReference type="EMBL" id="KMQ90245.1"/>
    </source>
</evidence>
<protein>
    <submittedName>
        <fullName evidence="2">Uncharacterized protein</fullName>
    </submittedName>
</protein>
<dbReference type="Proteomes" id="UP000036403">
    <property type="component" value="Unassembled WGS sequence"/>
</dbReference>
<dbReference type="STRING" id="67767.A0A0J7NCE3"/>
<accession>A0A0J7NCE3</accession>
<dbReference type="PANTHER" id="PTHR47331">
    <property type="entry name" value="PHD-TYPE DOMAIN-CONTAINING PROTEIN"/>
    <property type="match status" value="1"/>
</dbReference>
<dbReference type="AlphaFoldDB" id="A0A0J7NCE3"/>
<sequence>MAKSKVSPVKQISLPRLELCAALLLARMVKYVSAVLDVRPTLIHLWTDSTVTLHWIQNHPSRWKTFVANRVSTIQQLVPEAKWSHLPGQSNPADCASRGLSPGDLVNHALWWQGPSFLKECRQQGTLPPAIVLTEVPEERMQILLANSLKAVEDNSILSRYSDLHKLLRITAWCKRWRRAIHSDRRSSSSEAVRQSPVPLMAEELDQAERL</sequence>